<dbReference type="EMBL" id="AYSL01001107">
    <property type="protein sequence ID" value="KTF06502.1"/>
    <property type="molecule type" value="Genomic_DNA"/>
</dbReference>
<sequence length="46" mass="4876">MALYLRLPATAGFNIDNELIVISAFNANEAEQSLLGQDVNIIASGP</sequence>
<accession>A0A1B6NU87</accession>
<evidence type="ECO:0000313" key="1">
    <source>
        <dbReference type="EMBL" id="KTF06502.1"/>
    </source>
</evidence>
<feature type="non-terminal residue" evidence="1">
    <location>
        <position position="46"/>
    </location>
</feature>
<organism evidence="1">
    <name type="scientific">marine sediment metagenome</name>
    <dbReference type="NCBI Taxonomy" id="412755"/>
    <lineage>
        <taxon>unclassified sequences</taxon>
        <taxon>metagenomes</taxon>
        <taxon>ecological metagenomes</taxon>
    </lineage>
</organism>
<comment type="caution">
    <text evidence="1">The sequence shown here is derived from an EMBL/GenBank/DDBJ whole genome shotgun (WGS) entry which is preliminary data.</text>
</comment>
<gene>
    <name evidence="1" type="ORF">MGSAQ_002003</name>
</gene>
<reference evidence="1" key="1">
    <citation type="submission" date="2013-11" db="EMBL/GenBank/DDBJ databases">
        <title>Microbial diversity, functional groups and degradation webs in Northern and Southern Mediterranean and Red Sea marine crude oil polluted sites.</title>
        <authorList>
            <person name="Daffonchio D."/>
            <person name="Mapelli F."/>
            <person name="Ferrer M."/>
            <person name="Richter M."/>
            <person name="Cherif A."/>
            <person name="Malkawi H.I."/>
            <person name="Yakimov M.M."/>
            <person name="Abdel-Fattah Y.R."/>
            <person name="Blaghen M."/>
            <person name="Golyshin P.N."/>
            <person name="Kalogerakis N."/>
            <person name="Boon N."/>
            <person name="Magagnini M."/>
            <person name="Fava F."/>
        </authorList>
    </citation>
    <scope>NUCLEOTIDE SEQUENCE</scope>
</reference>
<name>A0A1B6NU87_9ZZZZ</name>
<proteinExistence type="predicted"/>
<dbReference type="AlphaFoldDB" id="A0A1B6NU87"/>
<protein>
    <submittedName>
        <fullName evidence="1">Uncharacterized protein</fullName>
    </submittedName>
</protein>